<dbReference type="EMBL" id="UINC01055700">
    <property type="protein sequence ID" value="SVB74888.1"/>
    <property type="molecule type" value="Genomic_DNA"/>
</dbReference>
<organism evidence="1">
    <name type="scientific">marine metagenome</name>
    <dbReference type="NCBI Taxonomy" id="408172"/>
    <lineage>
        <taxon>unclassified sequences</taxon>
        <taxon>metagenomes</taxon>
        <taxon>ecological metagenomes</taxon>
    </lineage>
</organism>
<name>A0A382GI88_9ZZZZ</name>
<evidence type="ECO:0000313" key="1">
    <source>
        <dbReference type="EMBL" id="SVB74888.1"/>
    </source>
</evidence>
<feature type="non-terminal residue" evidence="1">
    <location>
        <position position="1"/>
    </location>
</feature>
<feature type="non-terminal residue" evidence="1">
    <location>
        <position position="494"/>
    </location>
</feature>
<gene>
    <name evidence="1" type="ORF">METZ01_LOCUS227742</name>
</gene>
<reference evidence="1" key="1">
    <citation type="submission" date="2018-05" db="EMBL/GenBank/DDBJ databases">
        <authorList>
            <person name="Lanie J.A."/>
            <person name="Ng W.-L."/>
            <person name="Kazmierczak K.M."/>
            <person name="Andrzejewski T.M."/>
            <person name="Davidsen T.M."/>
            <person name="Wayne K.J."/>
            <person name="Tettelin H."/>
            <person name="Glass J.I."/>
            <person name="Rusch D."/>
            <person name="Podicherti R."/>
            <person name="Tsui H.-C.T."/>
            <person name="Winkler M.E."/>
        </authorList>
    </citation>
    <scope>NUCLEOTIDE SEQUENCE</scope>
</reference>
<protein>
    <submittedName>
        <fullName evidence="1">Uncharacterized protein</fullName>
    </submittedName>
</protein>
<accession>A0A382GI88</accession>
<sequence length="494" mass="53382">KFGNTTTGTASTTTLFVDQTLPELDDIPQNPLRTAVSGNPVNSIAVDNYWNIDTDELIVDFGNLVTADVDDNIIGGTVQLYGNVASKGWLALGTVESITAEHIQDNFTISIDAVEADGIGIEELSNDASLVSPIEWTAQIDGTEQTGVFSPLLNTTIDIPASYTLDGETILLRAKIWDKAGNFPAVEFWTIDNDLTIDGMEADNRPRITEATADREGWWGPNSKDVGIDESPIQIRFTASDAIYVTTGVTPTISLETGTVIGTASYESSSTTDPYIITFHYEPLVGETTVDPGTGEGEPLAFKIDGAIGKAVIDPKGGDMYEESGNLLFYNSGDPNKSPLIPYPGVDVSLDKMKNLIIDGVAPDDFTVGDISTFDADNNQQKSGYYNGLVRTITIRVPLPNDLVTITKDLTLASAQIEDCWTNYTDLDNDTGQDCGKIQLIAYALPEGSTDTPNEREFLTAHTILFSDLTGIDSYVDLNITHTEFEDPNEIAVQ</sequence>
<dbReference type="AlphaFoldDB" id="A0A382GI88"/>
<proteinExistence type="predicted"/>